<proteinExistence type="predicted"/>
<sequence>MDAASSTTIVHACSISPLFKSRRKCFHERSGGRVISAASHGGPATSTLHSRGGSSTLFPTRSEITSDSVSSGSCYGARGRRVLRRSRRRTGRGVSSTADGENPCSITSRLGVPELNIGTKTRSKLFGRVDFFGELLLDHPREPMLDRKWEVTLNHIIIFFGGEPLLIRTWEPKLDHVVICFFGGEPLHVRTWEPMLGD</sequence>
<organism evidence="2 3">
    <name type="scientific">Phytophthora rubi</name>
    <dbReference type="NCBI Taxonomy" id="129364"/>
    <lineage>
        <taxon>Eukaryota</taxon>
        <taxon>Sar</taxon>
        <taxon>Stramenopiles</taxon>
        <taxon>Oomycota</taxon>
        <taxon>Peronosporomycetes</taxon>
        <taxon>Peronosporales</taxon>
        <taxon>Peronosporaceae</taxon>
        <taxon>Phytophthora</taxon>
    </lineage>
</organism>
<keyword evidence="3" id="KW-1185">Reference proteome</keyword>
<protein>
    <submittedName>
        <fullName evidence="2">Uncharacterized protein</fullName>
    </submittedName>
</protein>
<evidence type="ECO:0000256" key="1">
    <source>
        <dbReference type="SAM" id="MobiDB-lite"/>
    </source>
</evidence>
<reference evidence="2 3" key="1">
    <citation type="submission" date="2018-08" db="EMBL/GenBank/DDBJ databases">
        <title>Genomic investigation of the strawberry pathogen Phytophthora fragariae indicates pathogenicity is determined by transcriptional variation in three key races.</title>
        <authorList>
            <person name="Adams T.M."/>
            <person name="Armitage A.D."/>
            <person name="Sobczyk M.K."/>
            <person name="Bates H.J."/>
            <person name="Dunwell J.M."/>
            <person name="Nellist C.F."/>
            <person name="Harrison R.J."/>
        </authorList>
    </citation>
    <scope>NUCLEOTIDE SEQUENCE [LARGE SCALE GENOMIC DNA]</scope>
    <source>
        <strain evidence="2 3">SCRP333</strain>
    </source>
</reference>
<gene>
    <name evidence="2" type="ORF">PR003_g18143</name>
</gene>
<accession>A0A6A4E353</accession>
<dbReference type="EMBL" id="QXFT01001433">
    <property type="protein sequence ID" value="KAE9318796.1"/>
    <property type="molecule type" value="Genomic_DNA"/>
</dbReference>
<dbReference type="AlphaFoldDB" id="A0A6A4E353"/>
<name>A0A6A4E353_9STRA</name>
<evidence type="ECO:0000313" key="2">
    <source>
        <dbReference type="EMBL" id="KAE9318796.1"/>
    </source>
</evidence>
<feature type="region of interest" description="Disordered" evidence="1">
    <location>
        <begin position="35"/>
        <end position="64"/>
    </location>
</feature>
<feature type="compositionally biased region" description="Polar residues" evidence="1">
    <location>
        <begin position="44"/>
        <end position="64"/>
    </location>
</feature>
<dbReference type="Proteomes" id="UP000434957">
    <property type="component" value="Unassembled WGS sequence"/>
</dbReference>
<comment type="caution">
    <text evidence="2">The sequence shown here is derived from an EMBL/GenBank/DDBJ whole genome shotgun (WGS) entry which is preliminary data.</text>
</comment>
<evidence type="ECO:0000313" key="3">
    <source>
        <dbReference type="Proteomes" id="UP000434957"/>
    </source>
</evidence>